<dbReference type="NCBIfam" id="TIGR04183">
    <property type="entry name" value="Por_Secre_tail"/>
    <property type="match status" value="1"/>
</dbReference>
<evidence type="ECO:0000313" key="3">
    <source>
        <dbReference type="Proteomes" id="UP001207742"/>
    </source>
</evidence>
<evidence type="ECO:0000313" key="2">
    <source>
        <dbReference type="EMBL" id="MCW3487269.1"/>
    </source>
</evidence>
<keyword evidence="1" id="KW-0175">Coiled coil</keyword>
<gene>
    <name evidence="2" type="ORF">OL497_25450</name>
</gene>
<protein>
    <submittedName>
        <fullName evidence="2">T9SS type A sorting domain-containing protein</fullName>
    </submittedName>
</protein>
<organism evidence="2 3">
    <name type="scientific">Chitinophaga nivalis</name>
    <dbReference type="NCBI Taxonomy" id="2991709"/>
    <lineage>
        <taxon>Bacteria</taxon>
        <taxon>Pseudomonadati</taxon>
        <taxon>Bacteroidota</taxon>
        <taxon>Chitinophagia</taxon>
        <taxon>Chitinophagales</taxon>
        <taxon>Chitinophagaceae</taxon>
        <taxon>Chitinophaga</taxon>
    </lineage>
</organism>
<dbReference type="Proteomes" id="UP001207742">
    <property type="component" value="Unassembled WGS sequence"/>
</dbReference>
<keyword evidence="3" id="KW-1185">Reference proteome</keyword>
<name>A0ABT3IU84_9BACT</name>
<evidence type="ECO:0000256" key="1">
    <source>
        <dbReference type="SAM" id="Coils"/>
    </source>
</evidence>
<dbReference type="InterPro" id="IPR026444">
    <property type="entry name" value="Secre_tail"/>
</dbReference>
<comment type="caution">
    <text evidence="2">The sequence shown here is derived from an EMBL/GenBank/DDBJ whole genome shotgun (WGS) entry which is preliminary data.</text>
</comment>
<feature type="coiled-coil region" evidence="1">
    <location>
        <begin position="241"/>
        <end position="275"/>
    </location>
</feature>
<proteinExistence type="predicted"/>
<sequence>MTWRNTYDCFPTLKIYSYEEKNVTKTLFFLTALLASPALYAQSWLLTGNAGTNPTTNSLGTTDNNDLVFKTNNLPRVTLSSSQYGTLAVGKQGAEGSLHVFGRDIGGVTAPLYVGGNVAGLTWGNAVGQTMGRLIRLNQGADAAFGGINWYDIDIGQDKAFFITNHSVPPTSGNGVIRKRMLVISPDDRVGINLAGDVIGNGALPTANFHTNGTVRLQNLPVGTGYTLVADLAGNVYRSNATASRVANDSLQTQIDELKKEIAALKALLVVKQGEVAISPASKNELFQNAPNPFNAQTLIRYTLAGTVSNAYLQIADVNGRPVKKIDISGQKQPVVTINGGELPSGVYYYSLVLDGQITDTKKMVLTK</sequence>
<dbReference type="RefSeq" id="WP_264734079.1">
    <property type="nucleotide sequence ID" value="NZ_JAPDNR010000001.1"/>
</dbReference>
<dbReference type="EMBL" id="JAPDNS010000002">
    <property type="protein sequence ID" value="MCW3487269.1"/>
    <property type="molecule type" value="Genomic_DNA"/>
</dbReference>
<accession>A0ABT3IU84</accession>
<reference evidence="2 3" key="1">
    <citation type="submission" date="2022-10" db="EMBL/GenBank/DDBJ databases">
        <title>Chitinophaga nivalis PC15 sp. nov., isolated from Pyeongchang county, South Korea.</title>
        <authorList>
            <person name="Trinh H.N."/>
        </authorList>
    </citation>
    <scope>NUCLEOTIDE SEQUENCE [LARGE SCALE GENOMIC DNA]</scope>
    <source>
        <strain evidence="2 3">PC14</strain>
    </source>
</reference>